<dbReference type="InterPro" id="IPR000032">
    <property type="entry name" value="HPr-like"/>
</dbReference>
<dbReference type="PRINTS" id="PR00107">
    <property type="entry name" value="PHOSPHOCPHPR"/>
</dbReference>
<proteinExistence type="predicted"/>
<evidence type="ECO:0000313" key="6">
    <source>
        <dbReference type="Proteomes" id="UP000184038"/>
    </source>
</evidence>
<evidence type="ECO:0000259" key="4">
    <source>
        <dbReference type="PROSITE" id="PS51350"/>
    </source>
</evidence>
<dbReference type="GO" id="GO:0009401">
    <property type="term" value="P:phosphoenolpyruvate-dependent sugar phosphotransferase system"/>
    <property type="evidence" value="ECO:0007669"/>
    <property type="project" value="UniProtKB-KW"/>
</dbReference>
<accession>A0A1M7L5D4</accession>
<dbReference type="CDD" id="cd00367">
    <property type="entry name" value="PTS-HPr_like"/>
    <property type="match status" value="1"/>
</dbReference>
<dbReference type="PROSITE" id="PS51350">
    <property type="entry name" value="PTS_HPR_DOM"/>
    <property type="match status" value="1"/>
</dbReference>
<dbReference type="Pfam" id="PF00381">
    <property type="entry name" value="PTS-HPr"/>
    <property type="match status" value="1"/>
</dbReference>
<evidence type="ECO:0000256" key="2">
    <source>
        <dbReference type="ARBA" id="ARBA00022490"/>
    </source>
</evidence>
<dbReference type="OrthoDB" id="9809047at2"/>
<keyword evidence="6" id="KW-1185">Reference proteome</keyword>
<dbReference type="NCBIfam" id="TIGR01003">
    <property type="entry name" value="PTS_HPr_family"/>
    <property type="match status" value="1"/>
</dbReference>
<evidence type="ECO:0000313" key="5">
    <source>
        <dbReference type="EMBL" id="SHM73012.1"/>
    </source>
</evidence>
<dbReference type="AlphaFoldDB" id="A0A1M7L5D4"/>
<dbReference type="STRING" id="1120996.SAMN02746066_03075"/>
<dbReference type="EMBL" id="FRCP01000015">
    <property type="protein sequence ID" value="SHM73012.1"/>
    <property type="molecule type" value="Genomic_DNA"/>
</dbReference>
<dbReference type="PANTHER" id="PTHR33705:SF2">
    <property type="entry name" value="PHOSPHOCARRIER PROTEIN NPR"/>
    <property type="match status" value="1"/>
</dbReference>
<gene>
    <name evidence="5" type="ORF">SAMN02746066_03075</name>
</gene>
<keyword evidence="2" id="KW-0963">Cytoplasm</keyword>
<comment type="subcellular location">
    <subcellularLocation>
        <location evidence="1">Cytoplasm</location>
    </subcellularLocation>
</comment>
<dbReference type="RefSeq" id="WP_073289285.1">
    <property type="nucleotide sequence ID" value="NZ_FRCP01000015.1"/>
</dbReference>
<feature type="domain" description="HPr" evidence="4">
    <location>
        <begin position="1"/>
        <end position="88"/>
    </location>
</feature>
<dbReference type="Proteomes" id="UP000184038">
    <property type="component" value="Unassembled WGS sequence"/>
</dbReference>
<evidence type="ECO:0000256" key="1">
    <source>
        <dbReference type="ARBA" id="ARBA00004496"/>
    </source>
</evidence>
<dbReference type="GO" id="GO:0005737">
    <property type="term" value="C:cytoplasm"/>
    <property type="evidence" value="ECO:0007669"/>
    <property type="project" value="UniProtKB-SubCell"/>
</dbReference>
<dbReference type="PANTHER" id="PTHR33705">
    <property type="entry name" value="PHOSPHOCARRIER PROTEIN HPR"/>
    <property type="match status" value="1"/>
</dbReference>
<reference evidence="5 6" key="1">
    <citation type="submission" date="2016-11" db="EMBL/GenBank/DDBJ databases">
        <authorList>
            <person name="Jaros S."/>
            <person name="Januszkiewicz K."/>
            <person name="Wedrychowicz H."/>
        </authorList>
    </citation>
    <scope>NUCLEOTIDE SEQUENCE [LARGE SCALE GENOMIC DNA]</scope>
    <source>
        <strain evidence="5 6">DSM 15930</strain>
    </source>
</reference>
<dbReference type="Gene3D" id="3.30.1340.10">
    <property type="entry name" value="HPr-like"/>
    <property type="match status" value="1"/>
</dbReference>
<sequence length="94" mass="10396">MVSKKIVVQSAYGLHLRPVSLLCQEALKYSCHIMLLTESKSVNAKSVLGVLGACVKNGMEIELQCDGEDEKEALEAIISLLDSIFKEEKQNKEE</sequence>
<dbReference type="InterPro" id="IPR035895">
    <property type="entry name" value="HPr-like_sf"/>
</dbReference>
<protein>
    <submittedName>
        <fullName evidence="5">Phosphocarrier protein</fullName>
    </submittedName>
</protein>
<evidence type="ECO:0000256" key="3">
    <source>
        <dbReference type="ARBA" id="ARBA00022683"/>
    </source>
</evidence>
<name>A0A1M7L5D4_9FIRM</name>
<keyword evidence="3" id="KW-0598">Phosphotransferase system</keyword>
<organism evidence="5 6">
    <name type="scientific">Anaerosporobacter mobilis DSM 15930</name>
    <dbReference type="NCBI Taxonomy" id="1120996"/>
    <lineage>
        <taxon>Bacteria</taxon>
        <taxon>Bacillati</taxon>
        <taxon>Bacillota</taxon>
        <taxon>Clostridia</taxon>
        <taxon>Lachnospirales</taxon>
        <taxon>Lachnospiraceae</taxon>
        <taxon>Anaerosporobacter</taxon>
    </lineage>
</organism>
<dbReference type="SUPFAM" id="SSF55594">
    <property type="entry name" value="HPr-like"/>
    <property type="match status" value="1"/>
</dbReference>
<dbReference type="InterPro" id="IPR050399">
    <property type="entry name" value="HPr"/>
</dbReference>